<proteinExistence type="predicted"/>
<gene>
    <name evidence="2" type="ORF">GCM10022255_031840</name>
</gene>
<comment type="caution">
    <text evidence="2">The sequence shown here is derived from an EMBL/GenBank/DDBJ whole genome shotgun (WGS) entry which is preliminary data.</text>
</comment>
<evidence type="ECO:0000256" key="1">
    <source>
        <dbReference type="SAM" id="MobiDB-lite"/>
    </source>
</evidence>
<reference evidence="3" key="1">
    <citation type="journal article" date="2019" name="Int. J. Syst. Evol. Microbiol.">
        <title>The Global Catalogue of Microorganisms (GCM) 10K type strain sequencing project: providing services to taxonomists for standard genome sequencing and annotation.</title>
        <authorList>
            <consortium name="The Broad Institute Genomics Platform"/>
            <consortium name="The Broad Institute Genome Sequencing Center for Infectious Disease"/>
            <person name="Wu L."/>
            <person name="Ma J."/>
        </authorList>
    </citation>
    <scope>NUCLEOTIDE SEQUENCE [LARGE SCALE GENOMIC DNA]</scope>
    <source>
        <strain evidence="3">JCM 17441</strain>
    </source>
</reference>
<feature type="region of interest" description="Disordered" evidence="1">
    <location>
        <begin position="177"/>
        <end position="196"/>
    </location>
</feature>
<organism evidence="2 3">
    <name type="scientific">Dactylosporangium darangshiense</name>
    <dbReference type="NCBI Taxonomy" id="579108"/>
    <lineage>
        <taxon>Bacteria</taxon>
        <taxon>Bacillati</taxon>
        <taxon>Actinomycetota</taxon>
        <taxon>Actinomycetes</taxon>
        <taxon>Micromonosporales</taxon>
        <taxon>Micromonosporaceae</taxon>
        <taxon>Dactylosporangium</taxon>
    </lineage>
</organism>
<dbReference type="Proteomes" id="UP001500620">
    <property type="component" value="Unassembled WGS sequence"/>
</dbReference>
<evidence type="ECO:0008006" key="4">
    <source>
        <dbReference type="Google" id="ProtNLM"/>
    </source>
</evidence>
<name>A0ABP8D7L3_9ACTN</name>
<feature type="compositionally biased region" description="Basic and acidic residues" evidence="1">
    <location>
        <begin position="178"/>
        <end position="188"/>
    </location>
</feature>
<accession>A0ABP8D7L3</accession>
<keyword evidence="3" id="KW-1185">Reference proteome</keyword>
<sequence>MDSYSAFGDLDGDHVVDTQAVDVNGDGHFDVQYTDTNHDSVADVMLVDTTGDGIADVQVFSDQHGGGVVMEDYNADGVADVAYTVGPFDTGGYAPQVDTGYADAGPFPADTGLTGDTAAVLNSVNSQMSDASLIYHDAMNPGSADPHEVDAAMQRSDNAAQNAQQLQGYTYRQQVGNDIHRGDLDRQYSEQAHQQATDTYIDADRAADQADWAVWNSQQERGA</sequence>
<dbReference type="RefSeq" id="WP_345127378.1">
    <property type="nucleotide sequence ID" value="NZ_BAABAT010000007.1"/>
</dbReference>
<evidence type="ECO:0000313" key="3">
    <source>
        <dbReference type="Proteomes" id="UP001500620"/>
    </source>
</evidence>
<evidence type="ECO:0000313" key="2">
    <source>
        <dbReference type="EMBL" id="GAA4249129.1"/>
    </source>
</evidence>
<dbReference type="EMBL" id="BAABAT010000007">
    <property type="protein sequence ID" value="GAA4249129.1"/>
    <property type="molecule type" value="Genomic_DNA"/>
</dbReference>
<protein>
    <recommendedName>
        <fullName evidence="4">EF-hand domain-containing protein</fullName>
    </recommendedName>
</protein>